<sequence length="580" mass="65482">MAMELLPFNSAVLPWLTGETLFSLCSRHHRLWGFSNSSQSTEILFGSPRRGTQHDFPCALDVFADRTQGLLGSANEIARQRTVLKFYAPFRGAGEVQDAVVMMRSASVAHLKYRLGLLTSRFRAHHPLKSCPQCRHRDLVECGWVYWRGHLQYPGVWMCPEHKIPVQESALKATGVARFQWHLPAEEDQHSLEALRTDWMQASALKLATMTVDLVESITEDGWLSRHRFQAAVRSRMLANGWLLTSGRLRLEDAASSFLQHVRPLRRIPELAALPSSVEEAKSQLGRLLRPMRSGTHPLRWMVVASWLFDDVDDLRAELAHPSERDCWPEVNKELSQGATDKEDVRVRLVAFMSEGASATSAAREYGVDVKTAMAWAASSGISTKRRSKKLTAESLLSILQALQFGDDRNELAQRYSISSGTITRILMTEVGLHAQWVAARKARSRERARSTWLSLLASGEHQGLKWMRKLEPAAYAWLYRNDTAWLRANLPPAPKESARRASPAVRWDVRDLELSARVFQTALSLSKNGATTLRLWQLYQVLPELKAKLGQLQRLPLTQRALETVLTRRATSTSPSELL</sequence>
<dbReference type="EMBL" id="QVLS01000005">
    <property type="protein sequence ID" value="RFP79239.1"/>
    <property type="molecule type" value="Genomic_DNA"/>
</dbReference>
<reference evidence="3 4" key="1">
    <citation type="submission" date="2018-08" db="EMBL/GenBank/DDBJ databases">
        <title>Hydrogenophaga sp. LA-38 isolated from sludge.</title>
        <authorList>
            <person name="Im W.-T."/>
        </authorList>
    </citation>
    <scope>NUCLEOTIDE SEQUENCE [LARGE SCALE GENOMIC DNA]</scope>
    <source>
        <strain evidence="3 4">LA-38</strain>
    </source>
</reference>
<protein>
    <submittedName>
        <fullName evidence="3">Uncharacterized protein</fullName>
    </submittedName>
</protein>
<comment type="caution">
    <text evidence="3">The sequence shown here is derived from an EMBL/GenBank/DDBJ whole genome shotgun (WGS) entry which is preliminary data.</text>
</comment>
<feature type="domain" description="Transposon Tn7 transposition protein TnsD C-terminal" evidence="2">
    <location>
        <begin position="227"/>
        <end position="563"/>
    </location>
</feature>
<evidence type="ECO:0000313" key="4">
    <source>
        <dbReference type="Proteomes" id="UP000261931"/>
    </source>
</evidence>
<dbReference type="Pfam" id="PF15978">
    <property type="entry name" value="TnsD"/>
    <property type="match status" value="1"/>
</dbReference>
<dbReference type="InterPro" id="IPR009492">
    <property type="entry name" value="TniQ"/>
</dbReference>
<keyword evidence="4" id="KW-1185">Reference proteome</keyword>
<evidence type="ECO:0000259" key="1">
    <source>
        <dbReference type="Pfam" id="PF06527"/>
    </source>
</evidence>
<gene>
    <name evidence="3" type="ORF">DY262_09665</name>
</gene>
<proteinExistence type="predicted"/>
<evidence type="ECO:0000313" key="3">
    <source>
        <dbReference type="EMBL" id="RFP79239.1"/>
    </source>
</evidence>
<dbReference type="AlphaFoldDB" id="A0A372EK46"/>
<organism evidence="3 4">
    <name type="scientific">Hydrogenophaga borbori</name>
    <dbReference type="NCBI Taxonomy" id="2294117"/>
    <lineage>
        <taxon>Bacteria</taxon>
        <taxon>Pseudomonadati</taxon>
        <taxon>Pseudomonadota</taxon>
        <taxon>Betaproteobacteria</taxon>
        <taxon>Burkholderiales</taxon>
        <taxon>Comamonadaceae</taxon>
        <taxon>Hydrogenophaga</taxon>
    </lineage>
</organism>
<accession>A0A372EK46</accession>
<dbReference type="Proteomes" id="UP000261931">
    <property type="component" value="Unassembled WGS sequence"/>
</dbReference>
<name>A0A372EK46_9BURK</name>
<evidence type="ECO:0000259" key="2">
    <source>
        <dbReference type="Pfam" id="PF15978"/>
    </source>
</evidence>
<dbReference type="Pfam" id="PF06527">
    <property type="entry name" value="TniQ"/>
    <property type="match status" value="1"/>
</dbReference>
<feature type="domain" description="TniQ" evidence="1">
    <location>
        <begin position="16"/>
        <end position="164"/>
    </location>
</feature>
<dbReference type="InterPro" id="IPR032750">
    <property type="entry name" value="TnsD_C"/>
</dbReference>